<dbReference type="RefSeq" id="WP_133039594.1">
    <property type="nucleotide sequence ID" value="NZ_SLWF01000020.1"/>
</dbReference>
<dbReference type="EMBL" id="SLWF01000020">
    <property type="protein sequence ID" value="TCN82108.1"/>
    <property type="molecule type" value="Genomic_DNA"/>
</dbReference>
<keyword evidence="5" id="KW-0325">Glycoprotein</keyword>
<dbReference type="InterPro" id="IPR001563">
    <property type="entry name" value="Peptidase_S10"/>
</dbReference>
<evidence type="ECO:0000256" key="7">
    <source>
        <dbReference type="SAM" id="SignalP"/>
    </source>
</evidence>
<keyword evidence="1 8" id="KW-0121">Carboxypeptidase</keyword>
<gene>
    <name evidence="8" type="ORF">EDC91_12081</name>
</gene>
<evidence type="ECO:0000256" key="2">
    <source>
        <dbReference type="ARBA" id="ARBA00022670"/>
    </source>
</evidence>
<evidence type="ECO:0000256" key="6">
    <source>
        <dbReference type="SAM" id="MobiDB-lite"/>
    </source>
</evidence>
<keyword evidence="9" id="KW-1185">Reference proteome</keyword>
<dbReference type="GO" id="GO:0006508">
    <property type="term" value="P:proteolysis"/>
    <property type="evidence" value="ECO:0007669"/>
    <property type="project" value="UniProtKB-KW"/>
</dbReference>
<keyword evidence="4" id="KW-0378">Hydrolase</keyword>
<organism evidence="8 9">
    <name type="scientific">Shewanella fodinae</name>
    <dbReference type="NCBI Taxonomy" id="552357"/>
    <lineage>
        <taxon>Bacteria</taxon>
        <taxon>Pseudomonadati</taxon>
        <taxon>Pseudomonadota</taxon>
        <taxon>Gammaproteobacteria</taxon>
        <taxon>Alteromonadales</taxon>
        <taxon>Shewanellaceae</taxon>
        <taxon>Shewanella</taxon>
    </lineage>
</organism>
<protein>
    <submittedName>
        <fullName evidence="8">Carboxypeptidase C (Cathepsin A)</fullName>
    </submittedName>
</protein>
<evidence type="ECO:0000256" key="4">
    <source>
        <dbReference type="ARBA" id="ARBA00022801"/>
    </source>
</evidence>
<evidence type="ECO:0000256" key="5">
    <source>
        <dbReference type="ARBA" id="ARBA00023180"/>
    </source>
</evidence>
<evidence type="ECO:0000256" key="3">
    <source>
        <dbReference type="ARBA" id="ARBA00022729"/>
    </source>
</evidence>
<dbReference type="PANTHER" id="PTHR11802:SF3">
    <property type="entry name" value="RETINOID-INDUCIBLE SERINE CARBOXYPEPTIDASE"/>
    <property type="match status" value="1"/>
</dbReference>
<feature type="signal peptide" evidence="7">
    <location>
        <begin position="1"/>
        <end position="27"/>
    </location>
</feature>
<dbReference type="OrthoDB" id="9770107at2"/>
<feature type="region of interest" description="Disordered" evidence="6">
    <location>
        <begin position="29"/>
        <end position="51"/>
    </location>
</feature>
<evidence type="ECO:0000313" key="8">
    <source>
        <dbReference type="EMBL" id="TCN82108.1"/>
    </source>
</evidence>
<dbReference type="Pfam" id="PF00450">
    <property type="entry name" value="Peptidase_S10"/>
    <property type="match status" value="1"/>
</dbReference>
<dbReference type="GO" id="GO:0004185">
    <property type="term" value="F:serine-type carboxypeptidase activity"/>
    <property type="evidence" value="ECO:0007669"/>
    <property type="project" value="InterPro"/>
</dbReference>
<dbReference type="Proteomes" id="UP000294832">
    <property type="component" value="Unassembled WGS sequence"/>
</dbReference>
<comment type="caution">
    <text evidence="8">The sequence shown here is derived from an EMBL/GenBank/DDBJ whole genome shotgun (WGS) entry which is preliminary data.</text>
</comment>
<dbReference type="PANTHER" id="PTHR11802">
    <property type="entry name" value="SERINE PROTEASE FAMILY S10 SERINE CARBOXYPEPTIDASE"/>
    <property type="match status" value="1"/>
</dbReference>
<name>A0A4R2F8I3_9GAMM</name>
<feature type="compositionally biased region" description="Basic and acidic residues" evidence="6">
    <location>
        <begin position="38"/>
        <end position="51"/>
    </location>
</feature>
<keyword evidence="2" id="KW-0645">Protease</keyword>
<accession>A0A4R2F8I3</accession>
<proteinExistence type="predicted"/>
<dbReference type="AlphaFoldDB" id="A0A4R2F8I3"/>
<dbReference type="Gene3D" id="3.40.50.1820">
    <property type="entry name" value="alpha/beta hydrolase"/>
    <property type="match status" value="1"/>
</dbReference>
<evidence type="ECO:0000313" key="9">
    <source>
        <dbReference type="Proteomes" id="UP000294832"/>
    </source>
</evidence>
<keyword evidence="3 7" id="KW-0732">Signal</keyword>
<evidence type="ECO:0000256" key="1">
    <source>
        <dbReference type="ARBA" id="ARBA00022645"/>
    </source>
</evidence>
<feature type="chain" id="PRO_5021027952" evidence="7">
    <location>
        <begin position="28"/>
        <end position="523"/>
    </location>
</feature>
<reference evidence="8 9" key="1">
    <citation type="submission" date="2019-03" db="EMBL/GenBank/DDBJ databases">
        <title>Freshwater and sediment microbial communities from various areas in North America, analyzing microbe dynamics in response to fracking.</title>
        <authorList>
            <person name="Lamendella R."/>
        </authorList>
    </citation>
    <scope>NUCLEOTIDE SEQUENCE [LARGE SCALE GENOMIC DNA]</scope>
    <source>
        <strain evidence="8 9">74A</strain>
    </source>
</reference>
<sequence length="523" mass="58201">MRQLPLASLLCASLLMAAPLYSYEAQAADQSQPSQATEKAEHPQDKAVTTEHRLKVNGDTLKYQATIGNMIIKDDKNQPSASVFYVAYTMESKKDQPRPVTFVFNGGPGSSSLWLHMGSFGPVRVETTNAAPTPPAPYKLLDNQYTLLDSTDLVFIDAFDTGFSRGITTADAKDKAGKDENPAKKFFGVDEDADGFARFITRYVTVNNRWNSPKYLLGESYGTVRAPVLANQLQQDGMAFNGVILVSSILNYGANAPGLDRQYVGLLPTFAAVAYYHNKLPNKPAELASFLQQVRAFAEGEFAQALAAGHNLPAAELDKVAEQLHQYTGLSTEYLKHANLRVGQAQFRKELLRDEERTMGRYDGRFTGMDKDAIGETPDTDPSDTAPSAAFVATFNDYLSNQLNYHPDDTYRVFSFDAFRNWDWQHDLGRGHKSRSPYVVDDLGNAIRTNPSLQVFSANGYFDMATPFHATEYDLAHMELDPSLIGNVHFGYYPSGHMIYLNPEALKSLHKDLENFYKTTQHQ</sequence>
<dbReference type="InterPro" id="IPR029058">
    <property type="entry name" value="AB_hydrolase_fold"/>
</dbReference>
<dbReference type="SUPFAM" id="SSF53474">
    <property type="entry name" value="alpha/beta-Hydrolases"/>
    <property type="match status" value="1"/>
</dbReference>